<protein>
    <submittedName>
        <fullName evidence="8">YitT family protein</fullName>
    </submittedName>
</protein>
<dbReference type="EMBL" id="JAYJLD010000007">
    <property type="protein sequence ID" value="MEB3101289.1"/>
    <property type="molecule type" value="Genomic_DNA"/>
</dbReference>
<dbReference type="CDD" id="cd16380">
    <property type="entry name" value="YitT_C"/>
    <property type="match status" value="1"/>
</dbReference>
<dbReference type="InterPro" id="IPR015867">
    <property type="entry name" value="N-reg_PII/ATP_PRibTrfase_C"/>
</dbReference>
<evidence type="ECO:0000256" key="4">
    <source>
        <dbReference type="ARBA" id="ARBA00022989"/>
    </source>
</evidence>
<keyword evidence="5 6" id="KW-0472">Membrane</keyword>
<dbReference type="Proteomes" id="UP001310386">
    <property type="component" value="Unassembled WGS sequence"/>
</dbReference>
<feature type="transmembrane region" description="Helical" evidence="6">
    <location>
        <begin position="12"/>
        <end position="33"/>
    </location>
</feature>
<evidence type="ECO:0000256" key="6">
    <source>
        <dbReference type="SAM" id="Phobius"/>
    </source>
</evidence>
<dbReference type="InterPro" id="IPR019264">
    <property type="entry name" value="DUF2179"/>
</dbReference>
<dbReference type="InterPro" id="IPR003740">
    <property type="entry name" value="YitT"/>
</dbReference>
<dbReference type="PANTHER" id="PTHR33545:SF10">
    <property type="entry name" value="UPF0750 MEMBRANE PROTEIN YPJC"/>
    <property type="match status" value="1"/>
</dbReference>
<dbReference type="Gene3D" id="3.30.70.120">
    <property type="match status" value="1"/>
</dbReference>
<evidence type="ECO:0000256" key="3">
    <source>
        <dbReference type="ARBA" id="ARBA00022692"/>
    </source>
</evidence>
<comment type="caution">
    <text evidence="8">The sequence shown here is derived from an EMBL/GenBank/DDBJ whole genome shotgun (WGS) entry which is preliminary data.</text>
</comment>
<feature type="transmembrane region" description="Helical" evidence="6">
    <location>
        <begin position="53"/>
        <end position="73"/>
    </location>
</feature>
<name>A0ABU5ZFK9_9BACL</name>
<comment type="subcellular location">
    <subcellularLocation>
        <location evidence="1">Cell membrane</location>
        <topology evidence="1">Multi-pass membrane protein</topology>
    </subcellularLocation>
</comment>
<evidence type="ECO:0000256" key="1">
    <source>
        <dbReference type="ARBA" id="ARBA00004651"/>
    </source>
</evidence>
<proteinExistence type="predicted"/>
<organism evidence="8 9">
    <name type="scientific">Ferviditalea candida</name>
    <dbReference type="NCBI Taxonomy" id="3108399"/>
    <lineage>
        <taxon>Bacteria</taxon>
        <taxon>Bacillati</taxon>
        <taxon>Bacillota</taxon>
        <taxon>Bacilli</taxon>
        <taxon>Bacillales</taxon>
        <taxon>Paenibacillaceae</taxon>
        <taxon>Ferviditalea</taxon>
    </lineage>
</organism>
<dbReference type="Pfam" id="PF02588">
    <property type="entry name" value="YitT_membrane"/>
    <property type="match status" value="1"/>
</dbReference>
<dbReference type="RefSeq" id="WP_371753407.1">
    <property type="nucleotide sequence ID" value="NZ_JAYJLD010000007.1"/>
</dbReference>
<dbReference type="InterPro" id="IPR051461">
    <property type="entry name" value="UPF0750_membrane"/>
</dbReference>
<evidence type="ECO:0000313" key="9">
    <source>
        <dbReference type="Proteomes" id="UP001310386"/>
    </source>
</evidence>
<evidence type="ECO:0000256" key="2">
    <source>
        <dbReference type="ARBA" id="ARBA00022475"/>
    </source>
</evidence>
<keyword evidence="9" id="KW-1185">Reference proteome</keyword>
<feature type="transmembrane region" description="Helical" evidence="6">
    <location>
        <begin position="80"/>
        <end position="103"/>
    </location>
</feature>
<feature type="transmembrane region" description="Helical" evidence="6">
    <location>
        <begin position="115"/>
        <end position="134"/>
    </location>
</feature>
<feature type="transmembrane region" description="Helical" evidence="6">
    <location>
        <begin position="155"/>
        <end position="176"/>
    </location>
</feature>
<reference evidence="8" key="1">
    <citation type="submission" date="2023-12" db="EMBL/GenBank/DDBJ databases">
        <title>Fervidustalea candida gen. nov., sp. nov., a novel member of the family Paenibacillaceae isolated from a geothermal area.</title>
        <authorList>
            <person name="Li W.-J."/>
            <person name="Jiao J.-Y."/>
            <person name="Chen Y."/>
        </authorList>
    </citation>
    <scope>NUCLEOTIDE SEQUENCE</scope>
    <source>
        <strain evidence="8">SYSU GA230002</strain>
    </source>
</reference>
<evidence type="ECO:0000259" key="7">
    <source>
        <dbReference type="Pfam" id="PF10035"/>
    </source>
</evidence>
<dbReference type="PANTHER" id="PTHR33545">
    <property type="entry name" value="UPF0750 MEMBRANE PROTEIN YITT-RELATED"/>
    <property type="match status" value="1"/>
</dbReference>
<keyword evidence="4 6" id="KW-1133">Transmembrane helix</keyword>
<evidence type="ECO:0000256" key="5">
    <source>
        <dbReference type="ARBA" id="ARBA00023136"/>
    </source>
</evidence>
<gene>
    <name evidence="8" type="ORF">VF724_06380</name>
</gene>
<dbReference type="Pfam" id="PF10035">
    <property type="entry name" value="DUF2179"/>
    <property type="match status" value="1"/>
</dbReference>
<evidence type="ECO:0000313" key="8">
    <source>
        <dbReference type="EMBL" id="MEB3101289.1"/>
    </source>
</evidence>
<sequence>MTVSTKQKKRIMNLIPIVIGTAIYAFGLHYFVISNELMEGGITGIALLLNYSLSFRPSYTTLFLNIPLFVIGWRMFGGKAMFYTILGTLSLSFFLWIMEILIQRGWLIPFTTQDYLLAALYAGVTLGAGLGIVFRFGGTTGGSDILARIGQSLKGWSMGQVILFFDAAVIALSLFYIPREKVLYTLVTVFISSKVIDFIQEGAYAAKAFTIISDRTETIADAITRDLDRGITLFPAKGAYSKKQKEVVYCVVYRHEMRRLRALVKEMDPNAFMIISDVHDVLGEGFKSE</sequence>
<keyword evidence="3 6" id="KW-0812">Transmembrane</keyword>
<dbReference type="PIRSF" id="PIRSF006483">
    <property type="entry name" value="Membrane_protein_YitT"/>
    <property type="match status" value="1"/>
</dbReference>
<accession>A0ABU5ZFK9</accession>
<keyword evidence="2" id="KW-1003">Cell membrane</keyword>
<feature type="domain" description="DUF2179" evidence="7">
    <location>
        <begin position="229"/>
        <end position="283"/>
    </location>
</feature>